<evidence type="ECO:0000256" key="1">
    <source>
        <dbReference type="PROSITE-ProRule" id="PRU00094"/>
    </source>
</evidence>
<reference evidence="5" key="1">
    <citation type="submission" date="2017-01" db="EMBL/GenBank/DDBJ databases">
        <authorList>
            <person name="Wang Y."/>
            <person name="White M."/>
            <person name="Kvist S."/>
            <person name="Moncalvo J.-M."/>
        </authorList>
    </citation>
    <scope>NUCLEOTIDE SEQUENCE [LARGE SCALE GENOMIC DNA]</scope>
    <source>
        <strain evidence="5">COL-18-3</strain>
    </source>
</reference>
<accession>A0A1R1PYC8</accession>
<evidence type="ECO:0000313" key="4">
    <source>
        <dbReference type="EMBL" id="OMH85961.1"/>
    </source>
</evidence>
<dbReference type="Pfam" id="PF00320">
    <property type="entry name" value="GATA"/>
    <property type="match status" value="1"/>
</dbReference>
<name>A0A1R1PYC8_ZANCU</name>
<dbReference type="InterPro" id="IPR000679">
    <property type="entry name" value="Znf_GATA"/>
</dbReference>
<sequence>MDSYSLHSVKNRRKSIPVRSPIKSEVFKMPGVVLTFPSLVSAVRDTIHRDYGFDRDREESTEGDNKTHYQKYKSGIAMPENPYLHETYPFGLGNPNTFDYKLEGLFTDRAFKFGDTPKEHTHKPAESFEIGKNSVSKIGKKVKKSKKSKKFGNNFSSPVRYTIPYISHDEDHFMTEHKTGTGRYSLSIGECSDHGSDKRSLCVDVVNSSPPTVAIDDISTSPVSVETEFFRRGFAAKGYGFENYGGINPQGNNSYLEPVLSTHKNEHYKDLKTIQRPQFRADLMHPNANKRPFEGLPEAGVEKPKRKIKRTKRPSSSQRVCASCKVNSTPCWRPGWTNTISLCNSCGLRYKKGRIFCKNCSYVPMKTEITSGGVIECKSCKGMIDTTV</sequence>
<evidence type="ECO:0000313" key="5">
    <source>
        <dbReference type="Proteomes" id="UP000188320"/>
    </source>
</evidence>
<dbReference type="PROSITE" id="PS00344">
    <property type="entry name" value="GATA_ZN_FINGER_1"/>
    <property type="match status" value="1"/>
</dbReference>
<evidence type="ECO:0000256" key="2">
    <source>
        <dbReference type="SAM" id="MobiDB-lite"/>
    </source>
</evidence>
<keyword evidence="1" id="KW-0863">Zinc-finger</keyword>
<dbReference type="InterPro" id="IPR053116">
    <property type="entry name" value="GATA-type_Znf_Regulator"/>
</dbReference>
<evidence type="ECO:0000259" key="3">
    <source>
        <dbReference type="PROSITE" id="PS50114"/>
    </source>
</evidence>
<dbReference type="GO" id="GO:0008270">
    <property type="term" value="F:zinc ion binding"/>
    <property type="evidence" value="ECO:0007669"/>
    <property type="project" value="UniProtKB-KW"/>
</dbReference>
<dbReference type="GO" id="GO:0043565">
    <property type="term" value="F:sequence-specific DNA binding"/>
    <property type="evidence" value="ECO:0007669"/>
    <property type="project" value="InterPro"/>
</dbReference>
<dbReference type="PROSITE" id="PS50114">
    <property type="entry name" value="GATA_ZN_FINGER_2"/>
    <property type="match status" value="1"/>
</dbReference>
<dbReference type="SUPFAM" id="SSF57716">
    <property type="entry name" value="Glucocorticoid receptor-like (DNA-binding domain)"/>
    <property type="match status" value="1"/>
</dbReference>
<dbReference type="PANTHER" id="PTHR47341">
    <property type="entry name" value="GATA-TYPE ZINC FINGER PROTEIN 1"/>
    <property type="match status" value="1"/>
</dbReference>
<dbReference type="AlphaFoldDB" id="A0A1R1PYC8"/>
<proteinExistence type="predicted"/>
<dbReference type="CDD" id="cd00202">
    <property type="entry name" value="ZnF_GATA"/>
    <property type="match status" value="1"/>
</dbReference>
<dbReference type="PANTHER" id="PTHR47341:SF1">
    <property type="entry name" value="GATA-TYPE ZINC FINGER PROTEIN 1"/>
    <property type="match status" value="1"/>
</dbReference>
<keyword evidence="1" id="KW-0862">Zinc</keyword>
<feature type="region of interest" description="Disordered" evidence="2">
    <location>
        <begin position="285"/>
        <end position="312"/>
    </location>
</feature>
<dbReference type="InterPro" id="IPR013088">
    <property type="entry name" value="Znf_NHR/GATA"/>
</dbReference>
<keyword evidence="5" id="KW-1185">Reference proteome</keyword>
<dbReference type="Proteomes" id="UP000188320">
    <property type="component" value="Unassembled WGS sequence"/>
</dbReference>
<dbReference type="OrthoDB" id="2162994at2759"/>
<dbReference type="EMBL" id="LSSK01000026">
    <property type="protein sequence ID" value="OMH85961.1"/>
    <property type="molecule type" value="Genomic_DNA"/>
</dbReference>
<dbReference type="Gene3D" id="3.30.50.10">
    <property type="entry name" value="Erythroid Transcription Factor GATA-1, subunit A"/>
    <property type="match status" value="1"/>
</dbReference>
<gene>
    <name evidence="4" type="ORF">AX774_g470</name>
</gene>
<keyword evidence="1" id="KW-0479">Metal-binding</keyword>
<dbReference type="SMART" id="SM00401">
    <property type="entry name" value="ZnF_GATA"/>
    <property type="match status" value="1"/>
</dbReference>
<comment type="caution">
    <text evidence="4">The sequence shown here is derived from an EMBL/GenBank/DDBJ whole genome shotgun (WGS) entry which is preliminary data.</text>
</comment>
<dbReference type="GO" id="GO:0006357">
    <property type="term" value="P:regulation of transcription by RNA polymerase II"/>
    <property type="evidence" value="ECO:0007669"/>
    <property type="project" value="TreeGrafter"/>
</dbReference>
<feature type="domain" description="GATA-type" evidence="3">
    <location>
        <begin position="315"/>
        <end position="351"/>
    </location>
</feature>
<protein>
    <submittedName>
        <fullName evidence="4">Transcriptional regulatory protein ASH1</fullName>
    </submittedName>
</protein>
<organism evidence="4 5">
    <name type="scientific">Zancudomyces culisetae</name>
    <name type="common">Gut fungus</name>
    <name type="synonym">Smittium culisetae</name>
    <dbReference type="NCBI Taxonomy" id="1213189"/>
    <lineage>
        <taxon>Eukaryota</taxon>
        <taxon>Fungi</taxon>
        <taxon>Fungi incertae sedis</taxon>
        <taxon>Zoopagomycota</taxon>
        <taxon>Kickxellomycotina</taxon>
        <taxon>Harpellomycetes</taxon>
        <taxon>Harpellales</taxon>
        <taxon>Legeriomycetaceae</taxon>
        <taxon>Zancudomyces</taxon>
    </lineage>
</organism>
<dbReference type="GO" id="GO:0005634">
    <property type="term" value="C:nucleus"/>
    <property type="evidence" value="ECO:0007669"/>
    <property type="project" value="TreeGrafter"/>
</dbReference>